<organism evidence="1 2">
    <name type="scientific">Naganishia friedmannii</name>
    <dbReference type="NCBI Taxonomy" id="89922"/>
    <lineage>
        <taxon>Eukaryota</taxon>
        <taxon>Fungi</taxon>
        <taxon>Dikarya</taxon>
        <taxon>Basidiomycota</taxon>
        <taxon>Agaricomycotina</taxon>
        <taxon>Tremellomycetes</taxon>
        <taxon>Filobasidiales</taxon>
        <taxon>Filobasidiaceae</taxon>
        <taxon>Naganishia</taxon>
    </lineage>
</organism>
<protein>
    <submittedName>
        <fullName evidence="1">Uncharacterized protein</fullName>
    </submittedName>
</protein>
<reference evidence="1" key="1">
    <citation type="submission" date="2023-04" db="EMBL/GenBank/DDBJ databases">
        <title>Draft Genome sequencing of Naganishia species isolated from polar environments using Oxford Nanopore Technology.</title>
        <authorList>
            <person name="Leo P."/>
            <person name="Venkateswaran K."/>
        </authorList>
    </citation>
    <scope>NUCLEOTIDE SEQUENCE</scope>
    <source>
        <strain evidence="1">MNA-CCFEE 5423</strain>
    </source>
</reference>
<evidence type="ECO:0000313" key="1">
    <source>
        <dbReference type="EMBL" id="KAJ9096794.1"/>
    </source>
</evidence>
<sequence length="2413" mass="267721">MNQPPGLPPPGGTSTAQQLSAGQQQQQHLAPRMGGISPAPPPGLAHHSNNAHSQSNQPTPNMNSSLPSLPPGLQLPIPGIAQLQGVTPTASPPPPGLGAVGMAMSNGGLPASHVSQTGHGYSMGAVSQPHYSQQIPHLAISPQPTIGQASHSNVTSPQLQNLPVHQASGMDGQGSRAQISFLINALKEDSWERQLGELRNLIAQNPPEMYHHLLRRLVNTAQPVISSLQQQASGLLPASSVTQSWLHSDRPLSGALNIPIMGNPTAAWRVLESEARRAAKDAALAPHFAAALLIPQPPSTQPLINLNLLQLNASYLFSLGCNILAAIHTPIIPQNVPAPYNIIDRATLIVQGTFNDILPILRNPTIPFFAPASQGQAHPEELTQHEGKNLILGLYPRTQEEGGPKILDIPSAGPTTTVYNGGRAFSPLDSEQRGQLIQSLMHRFSNTGLVLQALPHISPGAGPSDPKAIPFADILMEMGEALTSDETIVGGIMNRWWGTLLFQRPMAASIEDVANQTDRIAEKHVAQCLSSLVKGMERGRPVDVQGVVRGIQGISQLDWSYVIKSFDNEEQVFAKQCAGPFIQALFTLIPPSSHPPIKGLVITHSNSNNPRETEIQPWIHSLAFLRILENITPLAGDAYHLASLQSSITRLVTEQDVEHCHGELRPVLIAKLSNIWNVRELYDVLARLLKEMPQDQLVNDHAPMRSQEQQIEMQQVMDDVLGKAMTTSPEFLMIGLHQVQKPWSTMHEVIVQRLLSMFMKPAPTSEIVFMNLGRDEDLVLDTAFKMLEERQINAGRVVEIAHQAQLVDKIMLAKDLEASLDIAGEASKRGLIDMASWLTTSMQRHGDGAFDIVCDWLDRKAQSDPVLYKNLGVSPADEDPTPMDASTYAKVLAVLRNPDAGDEEAARFRQTRNRCIGLYPRLMDLRPGADVDTAGTEVVTYSPQVEAQVDEVLGTIYHQFLPWTLCWDKLQAWYHSDNPEDHELFACTLHVLLVEYRFIAEYPPTLSEASGKLLGSVVQERMLQGLPLLVALNYIGKALEAQPTGDIEARADRLFVFGHAAISMCRSRLQEFPLYCGSLVEIPHLQQIDPELYALCEAASVNIDSDELDEQGQMASALQPTIFPAIQAGEIDFSLQENELHEPASSLSDRLLFIVNNLAPSNFDSKMEDMKQLFDTRYSRWFAHYLVNTRVTVEPNNHGLYMRMLKTLDAPILESHVLWETYVKTAELLNAEKVLTDAQAKNMLKNIAVWLGKMTVARDLPIKHKNLSLKDLLLQGYDAKRLNVVVPFVCQIMLQCHDSRVFHPPNPWFMAIIRLLSEFYHYADLRLQLKFEIEILGKPWNLKIQEEVEPSNILQQRIAAKEMGVRYAPDGRLLPPAATNGDKPYQPGPDGTSNIPSGLSGMAKPTDPARLEQLIESITDDMRFPPSNPMFYQGQVYRRVVVQAFQRALREALPQLVERAVAIACGSSRDLLLKDFSTERDDIKLQHAAHLMVTKLAASVCLVTSRDELRTRAMNYIGEALLDQGHFTPETIPEDAILTVVLDNLDAACNIVRIAAQERAVADMDVGLGSAYAARRKAMETGQHFFETQPFTQLVAQSSLPEPLRLNPNGLLPIQDKVYEDFGDQSRFQVQPSVINPPDIRFTRTPPAFAGVDANNLPLGEVVESSILSTKITVAQSMEKFQGMIAELDKSLQRATVDNLNALPLHHEIKMLIREIPVTVTQSASTDATALTFSQKVVQLLYKSESALARQVYVNILQRLCDQSAKVAKEVSQWLVYAEDVRKFNVPVTIALILAGLIDLAELDAQLAKIIRRDFAPAVLDFTAGLVLEASFSSEPVFDTRQVPAVIDALGRAALQHRTTEQVERLMKRIQGIPAVDLKSKMEGSPNVQHSNDIAPRDLSDVDIRIQPGLYFLEWVRLFISPIPIESSFVPFINRLQKQGILKGEEVSSAFFRTSVSLAVEMFAKENGSPSMYHGVDALSRLIVLLLKNYSDTHGVSSDSSKTLYFAKIFTIVALTLVGDQSENGPNFDQRPYHRFFSSLLFDLKALESGFPRAYEGCLRTFANHLGSIQPSLAPGFAFSWVNIISHRAFMPRLLQTGNVEGRDDFYRVLMALFKFLNPFLQKASLNASSRALFQATLRILIVVLHDFPDFLQEYYIGLCAAIPANCIQLRNVVLCAFPDGTPIPQDMNGFANLPPLAEYNVVPDIRTDYTRFLDEAQIRAPMDSYLREGSPAVSILVRELRNRIAISVLTQDGSPGVEYNLTLLYAFSLYVGSSAVNKSLQNTGEVQYDRGCVEVDLLNHVIMSLDAEGQYHFLNSIVNQLRYPNAHTIWFSFYVLNLFRLAPEASGIPERIARVLVERVLAKRPHPWGLVLAYSELLNNQSYGFWNYRWVKENPELYQIFQNCLLHPIGSM</sequence>
<dbReference type="EMBL" id="JASBWT010000018">
    <property type="protein sequence ID" value="KAJ9096794.1"/>
    <property type="molecule type" value="Genomic_DNA"/>
</dbReference>
<gene>
    <name evidence="1" type="ORF">QFC21_005065</name>
</gene>
<dbReference type="Proteomes" id="UP001227268">
    <property type="component" value="Unassembled WGS sequence"/>
</dbReference>
<name>A0ACC2VCT2_9TREE</name>
<keyword evidence="2" id="KW-1185">Reference proteome</keyword>
<proteinExistence type="predicted"/>
<evidence type="ECO:0000313" key="2">
    <source>
        <dbReference type="Proteomes" id="UP001227268"/>
    </source>
</evidence>
<comment type="caution">
    <text evidence="1">The sequence shown here is derived from an EMBL/GenBank/DDBJ whole genome shotgun (WGS) entry which is preliminary data.</text>
</comment>
<accession>A0ACC2VCT2</accession>